<feature type="domain" description="PAS" evidence="3">
    <location>
        <begin position="183"/>
        <end position="253"/>
    </location>
</feature>
<dbReference type="CDD" id="cd00130">
    <property type="entry name" value="PAS"/>
    <property type="match status" value="2"/>
</dbReference>
<dbReference type="InterPro" id="IPR003018">
    <property type="entry name" value="GAF"/>
</dbReference>
<dbReference type="InterPro" id="IPR000014">
    <property type="entry name" value="PAS"/>
</dbReference>
<keyword evidence="5" id="KW-1185">Reference proteome</keyword>
<dbReference type="OrthoDB" id="186758at2157"/>
<dbReference type="InterPro" id="IPR013655">
    <property type="entry name" value="PAS_fold_3"/>
</dbReference>
<dbReference type="Pfam" id="PF04967">
    <property type="entry name" value="HTH_10"/>
    <property type="match status" value="1"/>
</dbReference>
<evidence type="ECO:0000256" key="1">
    <source>
        <dbReference type="ARBA" id="ARBA00023015"/>
    </source>
</evidence>
<dbReference type="SUPFAM" id="SSF55785">
    <property type="entry name" value="PYP-like sensor domain (PAS domain)"/>
    <property type="match status" value="2"/>
</dbReference>
<evidence type="ECO:0000313" key="4">
    <source>
        <dbReference type="EMBL" id="ELY39118.1"/>
    </source>
</evidence>
<dbReference type="SUPFAM" id="SSF55781">
    <property type="entry name" value="GAF domain-like"/>
    <property type="match status" value="2"/>
</dbReference>
<dbReference type="AlphaFoldDB" id="L9VS85"/>
<dbReference type="eggNOG" id="arCOG06712">
    <property type="taxonomic scope" value="Archaea"/>
</dbReference>
<dbReference type="EMBL" id="AOHW01000038">
    <property type="protein sequence ID" value="ELY39118.1"/>
    <property type="molecule type" value="Genomic_DNA"/>
</dbReference>
<dbReference type="NCBIfam" id="TIGR00229">
    <property type="entry name" value="sensory_box"/>
    <property type="match status" value="1"/>
</dbReference>
<dbReference type="Pfam" id="PF13185">
    <property type="entry name" value="GAF_2"/>
    <property type="match status" value="1"/>
</dbReference>
<organism evidence="4 5">
    <name type="scientific">Natronorubrum tibetense GA33</name>
    <dbReference type="NCBI Taxonomy" id="1114856"/>
    <lineage>
        <taxon>Archaea</taxon>
        <taxon>Methanobacteriati</taxon>
        <taxon>Methanobacteriota</taxon>
        <taxon>Stenosarchaea group</taxon>
        <taxon>Halobacteria</taxon>
        <taxon>Halobacteriales</taxon>
        <taxon>Natrialbaceae</taxon>
        <taxon>Natronorubrum</taxon>
    </lineage>
</organism>
<protein>
    <submittedName>
        <fullName evidence="4">Putative PAS/PAC sensor protein</fullName>
    </submittedName>
</protein>
<dbReference type="InterPro" id="IPR031803">
    <property type="entry name" value="BAT_GAF/HTH-assoc"/>
</dbReference>
<dbReference type="PATRIC" id="fig|1114856.3.peg.3043"/>
<dbReference type="InterPro" id="IPR029016">
    <property type="entry name" value="GAF-like_dom_sf"/>
</dbReference>
<name>L9VS85_9EURY</name>
<dbReference type="STRING" id="1114856.GCA_000383975_04637"/>
<evidence type="ECO:0000313" key="5">
    <source>
        <dbReference type="Proteomes" id="UP000011599"/>
    </source>
</evidence>
<keyword evidence="1" id="KW-0805">Transcription regulation</keyword>
<dbReference type="PANTHER" id="PTHR34236:SF1">
    <property type="entry name" value="DIMETHYL SULFOXIDE REDUCTASE TRANSCRIPTIONAL ACTIVATOR"/>
    <property type="match status" value="1"/>
</dbReference>
<dbReference type="eggNOG" id="arCOG02389">
    <property type="taxonomic scope" value="Archaea"/>
</dbReference>
<dbReference type="InterPro" id="IPR035965">
    <property type="entry name" value="PAS-like_dom_sf"/>
</dbReference>
<evidence type="ECO:0000259" key="3">
    <source>
        <dbReference type="PROSITE" id="PS50112"/>
    </source>
</evidence>
<gene>
    <name evidence="4" type="ORF">C496_14712</name>
</gene>
<dbReference type="eggNOG" id="arCOG02276">
    <property type="taxonomic scope" value="Archaea"/>
</dbReference>
<keyword evidence="2" id="KW-0804">Transcription</keyword>
<dbReference type="PROSITE" id="PS50112">
    <property type="entry name" value="PAS"/>
    <property type="match status" value="1"/>
</dbReference>
<dbReference type="SMART" id="SM00091">
    <property type="entry name" value="PAS"/>
    <property type="match status" value="3"/>
</dbReference>
<sequence length="1120" mass="120491">MSYRVPSVYDDPLSAGDRSTTLPFVVHLPARVRGPVPCGGGCPVSDGTPTAVGDVLRILVIGDSQPVDTAMDALSSQFDSISLVRERSVSSGLARLMHLDIHCVVAPLEGGSNEFPIENIRERGGELPVIAVAEAGSIDDDDDAVDRVLEAGAIDVLDADDPQSLVAARVRNAAERYRLETASVRRDRSILERSDALVWVVDDSATIEYASAAVEPRLGYTPDELERTPLTQLVHPDDRETLTEVFDAVSAAPFGTTDRVAVRIGHGDGTWHAYELTCSNRLADPLVGGVVLTLSETSTGDVGADSGVRPALERLVEPLFALGPQWELRYANAAAERLFDADGSTLPGTVVWDLLDESVRGVFYERFLEAAASESVVEFETPYPSLETRLAVSVYPGDNGVTVHAREAAEGDTAAVDRERFDLLESIVDGLEDGIAVLEGSTIQFTNTALLESADAATLIDRDLDDVFDDELAATIRERARSSVVRWMEPVTGTLTFGDEQRAVDVFVTPLPDDDRTLCVVRDRERSAAGALSAIDRSIAAMSDAESRPAVRQAAVDAVLECTDADLASWYLLEDNLLRPAAVATTAVSSPVGLPPIDRDLLDRIYRADGTDADADANGGADASRAGPTTVFDRSELESLFAQTGIRAERILAVPIAGHGVVLATSTDPMAFEGDDRTPLAVVARAASITLESLERGSTIRSSRSELERLEGVVARCRRLRAIERTVLASESRGEIEQSLCDALVSLPFAETPGSIELAWIGHVDTGSERITPDTWAGENGASLESVSVSMAAAEPDHPTAVAAATLEPAAVADIGGEDTTPNGTEWRRRATERGFGSVLAVPLVTDEFCYGVLTVFADRPSAFDDVTRQICIHLAAVASHAIAAVERKRALLAERLTELELLLREDDEPLSAIAHRLDRRLDVQAVIPRSSGGSTVYCTVPAADDASIRAAVDTVSGVESGRLVGERSEDSLLEFVLTAPSVAEPFANHGGTLRSVLPVDDRTRLVVELPSTVDVRSFVSMVERRYAGAELVARRERDRSTRSARPFDAELRSRLSERQLRTLETAYYSGFFEWPRESTGEAVAESLGVSQPTFSRHLRLAQDKLFALLFDERGGDDES</sequence>
<dbReference type="InterPro" id="IPR007050">
    <property type="entry name" value="HTH_bacterioopsin"/>
</dbReference>
<dbReference type="PANTHER" id="PTHR34236">
    <property type="entry name" value="DIMETHYL SULFOXIDE REDUCTASE TRANSCRIPTIONAL ACTIVATOR"/>
    <property type="match status" value="1"/>
</dbReference>
<proteinExistence type="predicted"/>
<dbReference type="Proteomes" id="UP000011599">
    <property type="component" value="Unassembled WGS sequence"/>
</dbReference>
<dbReference type="Pfam" id="PF08447">
    <property type="entry name" value="PAS_3"/>
    <property type="match status" value="1"/>
</dbReference>
<accession>L9VS85</accession>
<comment type="caution">
    <text evidence="4">The sequence shown here is derived from an EMBL/GenBank/DDBJ whole genome shotgun (WGS) entry which is preliminary data.</text>
</comment>
<reference evidence="4 5" key="1">
    <citation type="journal article" date="2014" name="PLoS Genet.">
        <title>Phylogenetically driven sequencing of extremely halophilic archaea reveals strategies for static and dynamic osmo-response.</title>
        <authorList>
            <person name="Becker E.A."/>
            <person name="Seitzer P.M."/>
            <person name="Tritt A."/>
            <person name="Larsen D."/>
            <person name="Krusor M."/>
            <person name="Yao A.I."/>
            <person name="Wu D."/>
            <person name="Madern D."/>
            <person name="Eisen J.A."/>
            <person name="Darling A.E."/>
            <person name="Facciotti M.T."/>
        </authorList>
    </citation>
    <scope>NUCLEOTIDE SEQUENCE [LARGE SCALE GENOMIC DNA]</scope>
    <source>
        <strain evidence="4 5">GA33</strain>
    </source>
</reference>
<dbReference type="Gene3D" id="3.30.450.40">
    <property type="match status" value="1"/>
</dbReference>
<dbReference type="Pfam" id="PF15915">
    <property type="entry name" value="BAT"/>
    <property type="match status" value="1"/>
</dbReference>
<dbReference type="Gene3D" id="3.30.450.20">
    <property type="entry name" value="PAS domain"/>
    <property type="match status" value="3"/>
</dbReference>
<evidence type="ECO:0000256" key="2">
    <source>
        <dbReference type="ARBA" id="ARBA00023163"/>
    </source>
</evidence>